<gene>
    <name evidence="1" type="ORF">B381_21331</name>
</gene>
<sequence>MAFNLMFTGWFRSGELPPAAWSGADAKAMQGKAQAFTSSMGQEGGGYPVADLLSIADMALP</sequence>
<proteinExistence type="predicted"/>
<reference evidence="1 2" key="1">
    <citation type="journal article" date="2013" name="Genome Announc.">
        <title>Draft Genome of Pseudomonas stutzeri Strain NF13, a Nitrogen Fixer Isolated from the Galapagos Rift Hydrothermal Vent.</title>
        <authorList>
            <person name="Pena A."/>
            <person name="Busquets A."/>
            <person name="Gomila M."/>
            <person name="Mayol J."/>
            <person name="Bosch R."/>
            <person name="Nogales B."/>
            <person name="Garcia-Valdes E."/>
            <person name="Bennasar A."/>
            <person name="Lalucat J."/>
        </authorList>
    </citation>
    <scope>NUCLEOTIDE SEQUENCE [LARGE SCALE GENOMIC DNA]</scope>
    <source>
        <strain evidence="1 2">NF13</strain>
    </source>
</reference>
<evidence type="ECO:0000313" key="2">
    <source>
        <dbReference type="Proteomes" id="UP000011700"/>
    </source>
</evidence>
<name>M2VDE0_STUST</name>
<evidence type="ECO:0000313" key="1">
    <source>
        <dbReference type="EMBL" id="EMD98017.1"/>
    </source>
</evidence>
<protein>
    <submittedName>
        <fullName evidence="1">Uncharacterized protein</fullName>
    </submittedName>
</protein>
<dbReference type="Proteomes" id="UP000011700">
    <property type="component" value="Unassembled WGS sequence"/>
</dbReference>
<accession>M2VDE0</accession>
<comment type="caution">
    <text evidence="1">The sequence shown here is derived from an EMBL/GenBank/DDBJ whole genome shotgun (WGS) entry which is preliminary data.</text>
</comment>
<dbReference type="EMBL" id="AOBS01000081">
    <property type="protein sequence ID" value="EMD98017.1"/>
    <property type="molecule type" value="Genomic_DNA"/>
</dbReference>
<organism evidence="1 2">
    <name type="scientific">Stutzerimonas stutzeri NF13</name>
    <dbReference type="NCBI Taxonomy" id="1212548"/>
    <lineage>
        <taxon>Bacteria</taxon>
        <taxon>Pseudomonadati</taxon>
        <taxon>Pseudomonadota</taxon>
        <taxon>Gammaproteobacteria</taxon>
        <taxon>Pseudomonadales</taxon>
        <taxon>Pseudomonadaceae</taxon>
        <taxon>Stutzerimonas</taxon>
    </lineage>
</organism>
<dbReference type="AlphaFoldDB" id="M2VDE0"/>